<sequence>MGDASRPGDGHGAQRPLQFMRSWLIQTHFDGELQRKAFRVLSRNVMDNNSTDNRSKESVSSQPPSYADFVISFRFAAPSKAGRNASEEAAGEARSREEQCRRAMEAFVELVRRLQRAGLDVEVREALDIEVGTGPGSGQARARQAHYVARDGELLIF</sequence>
<organism evidence="1 2">
    <name type="scientific">Spiromyces aspiralis</name>
    <dbReference type="NCBI Taxonomy" id="68401"/>
    <lineage>
        <taxon>Eukaryota</taxon>
        <taxon>Fungi</taxon>
        <taxon>Fungi incertae sedis</taxon>
        <taxon>Zoopagomycota</taxon>
        <taxon>Kickxellomycotina</taxon>
        <taxon>Kickxellomycetes</taxon>
        <taxon>Kickxellales</taxon>
        <taxon>Kickxellaceae</taxon>
        <taxon>Spiromyces</taxon>
    </lineage>
</organism>
<reference evidence="1" key="1">
    <citation type="submission" date="2022-06" db="EMBL/GenBank/DDBJ databases">
        <title>Phylogenomic reconstructions and comparative analyses of Kickxellomycotina fungi.</title>
        <authorList>
            <person name="Reynolds N.K."/>
            <person name="Stajich J.E."/>
            <person name="Barry K."/>
            <person name="Grigoriev I.V."/>
            <person name="Crous P."/>
            <person name="Smith M.E."/>
        </authorList>
    </citation>
    <scope>NUCLEOTIDE SEQUENCE</scope>
    <source>
        <strain evidence="1">RSA 2271</strain>
    </source>
</reference>
<evidence type="ECO:0000313" key="2">
    <source>
        <dbReference type="Proteomes" id="UP001145114"/>
    </source>
</evidence>
<gene>
    <name evidence="1" type="ORF">EV182_007073</name>
</gene>
<evidence type="ECO:0000313" key="1">
    <source>
        <dbReference type="EMBL" id="KAJ1672491.1"/>
    </source>
</evidence>
<name>A0ACC1HAY3_9FUNG</name>
<dbReference type="Proteomes" id="UP001145114">
    <property type="component" value="Unassembled WGS sequence"/>
</dbReference>
<feature type="non-terminal residue" evidence="1">
    <location>
        <position position="157"/>
    </location>
</feature>
<protein>
    <submittedName>
        <fullName evidence="1">Uncharacterized protein</fullName>
    </submittedName>
</protein>
<accession>A0ACC1HAY3</accession>
<proteinExistence type="predicted"/>
<keyword evidence="2" id="KW-1185">Reference proteome</keyword>
<dbReference type="EMBL" id="JAMZIH010008299">
    <property type="protein sequence ID" value="KAJ1672491.1"/>
    <property type="molecule type" value="Genomic_DNA"/>
</dbReference>
<comment type="caution">
    <text evidence="1">The sequence shown here is derived from an EMBL/GenBank/DDBJ whole genome shotgun (WGS) entry which is preliminary data.</text>
</comment>